<feature type="domain" description="Signal transduction histidine kinase subgroup 3 dimerisation and phosphoacceptor" evidence="6">
    <location>
        <begin position="211"/>
        <end position="275"/>
    </location>
</feature>
<evidence type="ECO:0000256" key="5">
    <source>
        <dbReference type="SAM" id="Phobius"/>
    </source>
</evidence>
<keyword evidence="5" id="KW-0812">Transmembrane</keyword>
<feature type="transmembrane region" description="Helical" evidence="5">
    <location>
        <begin position="55"/>
        <end position="76"/>
    </location>
</feature>
<keyword evidence="1" id="KW-0808">Transferase</keyword>
<evidence type="ECO:0000313" key="7">
    <source>
        <dbReference type="EMBL" id="ATH95782.1"/>
    </source>
</evidence>
<feature type="transmembrane region" description="Helical" evidence="5">
    <location>
        <begin position="97"/>
        <end position="116"/>
    </location>
</feature>
<evidence type="ECO:0000259" key="6">
    <source>
        <dbReference type="Pfam" id="PF07730"/>
    </source>
</evidence>
<keyword evidence="3" id="KW-0902">Two-component regulatory system</keyword>
<evidence type="ECO:0000313" key="8">
    <source>
        <dbReference type="Proteomes" id="UP000815698"/>
    </source>
</evidence>
<dbReference type="InterPro" id="IPR011712">
    <property type="entry name" value="Sig_transdc_His_kin_sub3_dim/P"/>
</dbReference>
<dbReference type="Gene3D" id="1.20.5.1930">
    <property type="match status" value="1"/>
</dbReference>
<keyword evidence="5" id="KW-1133">Transmembrane helix</keyword>
<evidence type="ECO:0000256" key="2">
    <source>
        <dbReference type="ARBA" id="ARBA00022777"/>
    </source>
</evidence>
<accession>A0ABM6PK33</accession>
<evidence type="ECO:0000256" key="1">
    <source>
        <dbReference type="ARBA" id="ARBA00022679"/>
    </source>
</evidence>
<dbReference type="Gene3D" id="3.30.565.10">
    <property type="entry name" value="Histidine kinase-like ATPase, C-terminal domain"/>
    <property type="match status" value="1"/>
</dbReference>
<evidence type="ECO:0000256" key="3">
    <source>
        <dbReference type="ARBA" id="ARBA00023012"/>
    </source>
</evidence>
<dbReference type="RefSeq" id="WP_096882363.1">
    <property type="nucleotide sequence ID" value="NZ_CP023482.1"/>
</dbReference>
<feature type="coiled-coil region" evidence="4">
    <location>
        <begin position="199"/>
        <end position="257"/>
    </location>
</feature>
<feature type="transmembrane region" description="Helical" evidence="5">
    <location>
        <begin position="29"/>
        <end position="49"/>
    </location>
</feature>
<keyword evidence="8" id="KW-1185">Reference proteome</keyword>
<dbReference type="EMBL" id="CP023482">
    <property type="protein sequence ID" value="ATH95782.1"/>
    <property type="molecule type" value="Genomic_DNA"/>
</dbReference>
<dbReference type="PANTHER" id="PTHR24421">
    <property type="entry name" value="NITRATE/NITRITE SENSOR PROTEIN NARX-RELATED"/>
    <property type="match status" value="1"/>
</dbReference>
<organism evidence="7 8">
    <name type="scientific">Dermabacter jinjuensis</name>
    <dbReference type="NCBI Taxonomy" id="1667168"/>
    <lineage>
        <taxon>Bacteria</taxon>
        <taxon>Bacillati</taxon>
        <taxon>Actinomycetota</taxon>
        <taxon>Actinomycetes</taxon>
        <taxon>Micrococcales</taxon>
        <taxon>Dermabacteraceae</taxon>
        <taxon>Dermabacter</taxon>
    </lineage>
</organism>
<dbReference type="InterPro" id="IPR050482">
    <property type="entry name" value="Sensor_HK_TwoCompSys"/>
</dbReference>
<dbReference type="InterPro" id="IPR036890">
    <property type="entry name" value="HATPase_C_sf"/>
</dbReference>
<feature type="transmembrane region" description="Helical" evidence="5">
    <location>
        <begin position="147"/>
        <end position="165"/>
    </location>
</feature>
<sequence length="406" mass="44473">MSTAPPPKALGPSSAREVARYASYTRWSVALAAPTLWIIFAFPLFTTLHRYGEHALPLVGFSLGSAALATFVTVPLMREGALYLKPTTMARPRGTRVSLAAITASWAVCLLLTWITNEMLSVWAGMYAMFCSALFALAHAPWTKRKWLVTTVAIALTCVLSHGFAYETILAMILVPYAFLFATVSALWSIKVLRNMDYARELDAELKVSEERLRFAQELHDTMGQRLAAISLKSQVALALAEKNKDVTHELRELQELVKVSTNDMRDVAHGYRRPNLATEIAEAQSLLAAASITCDVQGDSLDVPEEHREAAAWFVREATTNILRHARASQVRLILTRSAVTLINDGAPSPPGPLSGLAALRQRVRESGASIEIEHDSPQFTVRLCFNEGAAAVGPNPTHAPEERA</sequence>
<dbReference type="Pfam" id="PF07730">
    <property type="entry name" value="HisKA_3"/>
    <property type="match status" value="1"/>
</dbReference>
<feature type="transmembrane region" description="Helical" evidence="5">
    <location>
        <begin position="171"/>
        <end position="190"/>
    </location>
</feature>
<gene>
    <name evidence="7" type="ORF">COP05_00745</name>
</gene>
<reference evidence="7 8" key="1">
    <citation type="journal article" date="2016" name="Int. J. Syst. Evol. Microbiol.">
        <title>Dermabacter jinjuensis sp. nov., a novel species of the genus Dermabacter isolated from a clinical specimen.</title>
        <authorList>
            <person name="Park Y.K."/>
            <person name="Lee K.M."/>
            <person name="Lee W.K."/>
            <person name="Cho M.J."/>
            <person name="Lee H.S."/>
            <person name="Cho Y.G."/>
            <person name="Lee Y.C."/>
            <person name="Lee W.K."/>
            <person name="Seong W.K."/>
            <person name="Hwang K.J."/>
        </authorList>
    </citation>
    <scope>NUCLEOTIDE SEQUENCE [LARGE SCALE GENOMIC DNA]</scope>
    <source>
        <strain evidence="7 8">32T</strain>
    </source>
</reference>
<dbReference type="PANTHER" id="PTHR24421:SF63">
    <property type="entry name" value="SENSOR HISTIDINE KINASE DESK"/>
    <property type="match status" value="1"/>
</dbReference>
<protein>
    <recommendedName>
        <fullName evidence="6">Signal transduction histidine kinase subgroup 3 dimerisation and phosphoacceptor domain-containing protein</fullName>
    </recommendedName>
</protein>
<keyword evidence="2" id="KW-0418">Kinase</keyword>
<evidence type="ECO:0000256" key="4">
    <source>
        <dbReference type="SAM" id="Coils"/>
    </source>
</evidence>
<proteinExistence type="predicted"/>
<name>A0ABM6PK33_9MICO</name>
<dbReference type="Proteomes" id="UP000815698">
    <property type="component" value="Chromosome"/>
</dbReference>
<feature type="transmembrane region" description="Helical" evidence="5">
    <location>
        <begin position="122"/>
        <end position="140"/>
    </location>
</feature>
<keyword evidence="5" id="KW-0472">Membrane</keyword>
<keyword evidence="4" id="KW-0175">Coiled coil</keyword>